<evidence type="ECO:0000256" key="1">
    <source>
        <dbReference type="ARBA" id="ARBA00001971"/>
    </source>
</evidence>
<evidence type="ECO:0000313" key="7">
    <source>
        <dbReference type="Proteomes" id="UP001590950"/>
    </source>
</evidence>
<keyword evidence="3" id="KW-0349">Heme</keyword>
<keyword evidence="4" id="KW-0479">Metal-binding</keyword>
<evidence type="ECO:0000256" key="4">
    <source>
        <dbReference type="ARBA" id="ARBA00022723"/>
    </source>
</evidence>
<dbReference type="EMBL" id="JBEFKJ010000007">
    <property type="protein sequence ID" value="KAL2045334.1"/>
    <property type="molecule type" value="Genomic_DNA"/>
</dbReference>
<dbReference type="PRINTS" id="PR00465">
    <property type="entry name" value="EP450IV"/>
</dbReference>
<evidence type="ECO:0000256" key="2">
    <source>
        <dbReference type="ARBA" id="ARBA00010617"/>
    </source>
</evidence>
<sequence>MLYVAGEKILVLMSPLDASQVFKDENSFAFDSFIDMVYRGVGNVSDEANRILWRTPKEGFTSLHPNPHGKVLVHPGNALLHKQLLTPSYLQELTRKVTGCIEDNMQWESFFDTSVLSSNTNTKIVSLHCWCRDVLIEAQNRAWFGEYIWELEPRMTVLFDEWDINSWMITYRYPRMMAKAATRPRDRLIKVLTRYLDTPREKRSGGVPFVNELEDEERHAGLSSEDSARIMFIILWGINSNVQMTTFWMMAHLLKRPAVAAAVREEISVAMRTTESTESTSGVTLAEVVAHDLVSCCPLLNSAFNEVLRIHSTGSSVREVVKPVRVRGKSIPLGIKVLIPQRQLLLAMEAFGFDAHEVDLSRFLRDKSLERHAHYRPFGGGITLCSGRVIGRREVLAFVALALWRYDMQPLEAGEEAFGVKGMPFPKLDEGKPSLGMSKQVEGHDMFVKVTRRDH</sequence>
<gene>
    <name evidence="6" type="ORF">N7G274_002417</name>
</gene>
<proteinExistence type="inferred from homology"/>
<protein>
    <recommendedName>
        <fullName evidence="8">Cytochrome P450</fullName>
    </recommendedName>
</protein>
<dbReference type="PANTHER" id="PTHR24304:SF2">
    <property type="entry name" value="24-HYDROXYCHOLESTEROL 7-ALPHA-HYDROXYLASE"/>
    <property type="match status" value="1"/>
</dbReference>
<keyword evidence="5" id="KW-0408">Iron</keyword>
<evidence type="ECO:0000256" key="3">
    <source>
        <dbReference type="ARBA" id="ARBA00022617"/>
    </source>
</evidence>
<comment type="caution">
    <text evidence="6">The sequence shown here is derived from an EMBL/GenBank/DDBJ whole genome shotgun (WGS) entry which is preliminary data.</text>
</comment>
<dbReference type="Proteomes" id="UP001590950">
    <property type="component" value="Unassembled WGS sequence"/>
</dbReference>
<dbReference type="Pfam" id="PF00067">
    <property type="entry name" value="p450"/>
    <property type="match status" value="1"/>
</dbReference>
<comment type="similarity">
    <text evidence="2">Belongs to the cytochrome P450 family.</text>
</comment>
<evidence type="ECO:0008006" key="8">
    <source>
        <dbReference type="Google" id="ProtNLM"/>
    </source>
</evidence>
<evidence type="ECO:0000256" key="5">
    <source>
        <dbReference type="ARBA" id="ARBA00023004"/>
    </source>
</evidence>
<evidence type="ECO:0000313" key="6">
    <source>
        <dbReference type="EMBL" id="KAL2045334.1"/>
    </source>
</evidence>
<dbReference type="InterPro" id="IPR001128">
    <property type="entry name" value="Cyt_P450"/>
</dbReference>
<dbReference type="CDD" id="cd11040">
    <property type="entry name" value="CYP7_CYP8-like"/>
    <property type="match status" value="1"/>
</dbReference>
<dbReference type="InterPro" id="IPR002403">
    <property type="entry name" value="Cyt_P450_E_grp-IV"/>
</dbReference>
<reference evidence="6 7" key="1">
    <citation type="submission" date="2024-09" db="EMBL/GenBank/DDBJ databases">
        <title>Rethinking Asexuality: The Enigmatic Case of Functional Sexual Genes in Lepraria (Stereocaulaceae).</title>
        <authorList>
            <person name="Doellman M."/>
            <person name="Sun Y."/>
            <person name="Barcenas-Pena A."/>
            <person name="Lumbsch H.T."/>
            <person name="Grewe F."/>
        </authorList>
    </citation>
    <scope>NUCLEOTIDE SEQUENCE [LARGE SCALE GENOMIC DNA]</scope>
    <source>
        <strain evidence="6 7">Mercado 3170</strain>
    </source>
</reference>
<dbReference type="PANTHER" id="PTHR24304">
    <property type="entry name" value="CYTOCHROME P450 FAMILY 7"/>
    <property type="match status" value="1"/>
</dbReference>
<keyword evidence="7" id="KW-1185">Reference proteome</keyword>
<comment type="cofactor">
    <cofactor evidence="1">
        <name>heme</name>
        <dbReference type="ChEBI" id="CHEBI:30413"/>
    </cofactor>
</comment>
<organism evidence="6 7">
    <name type="scientific">Stereocaulon virgatum</name>
    <dbReference type="NCBI Taxonomy" id="373712"/>
    <lineage>
        <taxon>Eukaryota</taxon>
        <taxon>Fungi</taxon>
        <taxon>Dikarya</taxon>
        <taxon>Ascomycota</taxon>
        <taxon>Pezizomycotina</taxon>
        <taxon>Lecanoromycetes</taxon>
        <taxon>OSLEUM clade</taxon>
        <taxon>Lecanoromycetidae</taxon>
        <taxon>Lecanorales</taxon>
        <taxon>Lecanorineae</taxon>
        <taxon>Stereocaulaceae</taxon>
        <taxon>Stereocaulon</taxon>
    </lineage>
</organism>
<dbReference type="SUPFAM" id="SSF48264">
    <property type="entry name" value="Cytochrome P450"/>
    <property type="match status" value="1"/>
</dbReference>
<name>A0ABR4AKX7_9LECA</name>
<dbReference type="InterPro" id="IPR050529">
    <property type="entry name" value="CYP450_sterol_14alpha_dmase"/>
</dbReference>
<dbReference type="Gene3D" id="1.10.630.10">
    <property type="entry name" value="Cytochrome P450"/>
    <property type="match status" value="1"/>
</dbReference>
<accession>A0ABR4AKX7</accession>
<dbReference type="InterPro" id="IPR036396">
    <property type="entry name" value="Cyt_P450_sf"/>
</dbReference>